<accession>A0A4P8PPX3</accession>
<proteinExistence type="predicted"/>
<name>A0A4P8PPX3_9VIRU</name>
<reference evidence="1" key="1">
    <citation type="submission" date="2018-12" db="EMBL/GenBank/DDBJ databases">
        <title>Singled stranded DNA viruses identified in blackflies (Austrosimulium ungulatum) sampled in New Zealand.</title>
        <authorList>
            <person name="Kraberger S."/>
            <person name="Fontenele R.S."/>
            <person name="Schmidlin K."/>
            <person name="Walters M."/>
            <person name="Varsani A."/>
        </authorList>
    </citation>
    <scope>NUCLEOTIDE SEQUENCE [LARGE SCALE GENOMIC DNA]</scope>
    <source>
        <strain evidence="1">120</strain>
    </source>
</reference>
<dbReference type="EMBL" id="MK249187">
    <property type="protein sequence ID" value="QCQ84900.1"/>
    <property type="molecule type" value="Genomic_DNA"/>
</dbReference>
<protein>
    <submittedName>
        <fullName evidence="1">Uncharacterized protein</fullName>
    </submittedName>
</protein>
<dbReference type="Proteomes" id="UP000322566">
    <property type="component" value="Segment"/>
</dbReference>
<sequence length="75" mass="8414">MSLLRLLSLLKPKARAPRSWRGRYSEAARSFPGRLRVCTTGASVLETFSWLARVARESPFLPHAEPLRLSTICSS</sequence>
<organism evidence="1">
    <name type="scientific">Blackfly microvirus SF02</name>
    <dbReference type="NCBI Taxonomy" id="2576452"/>
    <lineage>
        <taxon>Viruses</taxon>
        <taxon>Monodnaviria</taxon>
        <taxon>Sangervirae</taxon>
        <taxon>Phixviricota</taxon>
        <taxon>Malgrandaviricetes</taxon>
        <taxon>Petitvirales</taxon>
        <taxon>Microviridae</taxon>
        <taxon>Microvirus</taxon>
    </lineage>
</organism>
<evidence type="ECO:0000313" key="1">
    <source>
        <dbReference type="EMBL" id="QCQ84900.1"/>
    </source>
</evidence>